<sequence>MSFLTIKYLKGQILQSKGKTLYPKDSSVFDATQGNKWKVYGPVSDLYEPGRAVRLLMQATCDQSSITIPTALLKFKKLSWVDEQSGIWSLETNLTFFMTMSNLYALTQSLVKCYVACCMELPEGHKDTLHLTITYKLQEMVVYIVIDKFRFHMLIIINQSQSIFGLWFLKQRSLQQQREVLVRVNGRNMKIIEVGRLITRHSTSINVPHTFYKFREFGFLKTRLDRITFKLSRMWIPAGTVMEVTNNGSIQVQW</sequence>
<dbReference type="AlphaFoldDB" id="A0A4P9WH00"/>
<dbReference type="Proteomes" id="UP000269721">
    <property type="component" value="Unassembled WGS sequence"/>
</dbReference>
<keyword evidence="2" id="KW-1185">Reference proteome</keyword>
<reference evidence="2" key="1">
    <citation type="journal article" date="2018" name="Nat. Microbiol.">
        <title>Leveraging single-cell genomics to expand the fungal tree of life.</title>
        <authorList>
            <person name="Ahrendt S.R."/>
            <person name="Quandt C.A."/>
            <person name="Ciobanu D."/>
            <person name="Clum A."/>
            <person name="Salamov A."/>
            <person name="Andreopoulos B."/>
            <person name="Cheng J.F."/>
            <person name="Woyke T."/>
            <person name="Pelin A."/>
            <person name="Henrissat B."/>
            <person name="Reynolds N.K."/>
            <person name="Benny G.L."/>
            <person name="Smith M.E."/>
            <person name="James T.Y."/>
            <person name="Grigoriev I.V."/>
        </authorList>
    </citation>
    <scope>NUCLEOTIDE SEQUENCE [LARGE SCALE GENOMIC DNA]</scope>
</reference>
<evidence type="ECO:0000313" key="2">
    <source>
        <dbReference type="Proteomes" id="UP000269721"/>
    </source>
</evidence>
<name>A0A4P9WH00_9FUNG</name>
<proteinExistence type="predicted"/>
<dbReference type="EMBL" id="KZ995177">
    <property type="protein sequence ID" value="RKO91215.1"/>
    <property type="molecule type" value="Genomic_DNA"/>
</dbReference>
<protein>
    <submittedName>
        <fullName evidence="1">Uncharacterized protein</fullName>
    </submittedName>
</protein>
<gene>
    <name evidence="1" type="ORF">BDK51DRAFT_31123</name>
</gene>
<accession>A0A4P9WH00</accession>
<evidence type="ECO:0000313" key="1">
    <source>
        <dbReference type="EMBL" id="RKO91215.1"/>
    </source>
</evidence>
<organism evidence="1 2">
    <name type="scientific">Blyttiomyces helicus</name>
    <dbReference type="NCBI Taxonomy" id="388810"/>
    <lineage>
        <taxon>Eukaryota</taxon>
        <taxon>Fungi</taxon>
        <taxon>Fungi incertae sedis</taxon>
        <taxon>Chytridiomycota</taxon>
        <taxon>Chytridiomycota incertae sedis</taxon>
        <taxon>Chytridiomycetes</taxon>
        <taxon>Chytridiomycetes incertae sedis</taxon>
        <taxon>Blyttiomyces</taxon>
    </lineage>
</organism>